<protein>
    <submittedName>
        <fullName evidence="1">Uncharacterized protein</fullName>
    </submittedName>
</protein>
<dbReference type="EMBL" id="CP037452">
    <property type="protein sequence ID" value="QDV50455.1"/>
    <property type="molecule type" value="Genomic_DNA"/>
</dbReference>
<keyword evidence="2" id="KW-1185">Reference proteome</keyword>
<reference evidence="1 2" key="1">
    <citation type="submission" date="2019-03" db="EMBL/GenBank/DDBJ databases">
        <title>Deep-cultivation of Planctomycetes and their phenomic and genomic characterization uncovers novel biology.</title>
        <authorList>
            <person name="Wiegand S."/>
            <person name="Jogler M."/>
            <person name="Boedeker C."/>
            <person name="Pinto D."/>
            <person name="Vollmers J."/>
            <person name="Rivas-Marin E."/>
            <person name="Kohn T."/>
            <person name="Peeters S.H."/>
            <person name="Heuer A."/>
            <person name="Rast P."/>
            <person name="Oberbeckmann S."/>
            <person name="Bunk B."/>
            <person name="Jeske O."/>
            <person name="Meyerdierks A."/>
            <person name="Storesund J.E."/>
            <person name="Kallscheuer N."/>
            <person name="Luecker S."/>
            <person name="Lage O.M."/>
            <person name="Pohl T."/>
            <person name="Merkel B.J."/>
            <person name="Hornburger P."/>
            <person name="Mueller R.-W."/>
            <person name="Bruemmer F."/>
            <person name="Labrenz M."/>
            <person name="Spormann A.M."/>
            <person name="Op den Camp H."/>
            <person name="Overmann J."/>
            <person name="Amann R."/>
            <person name="Jetten M.S.M."/>
            <person name="Mascher T."/>
            <person name="Medema M.H."/>
            <person name="Devos D.P."/>
            <person name="Kaster A.-K."/>
            <person name="Ovreas L."/>
            <person name="Rohde M."/>
            <person name="Galperin M.Y."/>
            <person name="Jogler C."/>
        </authorList>
    </citation>
    <scope>NUCLEOTIDE SEQUENCE [LARGE SCALE GENOMIC DNA]</scope>
    <source>
        <strain evidence="1 2">Enr17</strain>
    </source>
</reference>
<dbReference type="Proteomes" id="UP000318313">
    <property type="component" value="Chromosome"/>
</dbReference>
<gene>
    <name evidence="1" type="ORF">Enr17x_24950</name>
</gene>
<name>A0A518IBH5_9PLAN</name>
<evidence type="ECO:0000313" key="1">
    <source>
        <dbReference type="EMBL" id="QDV50455.1"/>
    </source>
</evidence>
<evidence type="ECO:0000313" key="2">
    <source>
        <dbReference type="Proteomes" id="UP000318313"/>
    </source>
</evidence>
<dbReference type="KEGG" id="gfm:Enr17x_24950"/>
<accession>A0A518IBH5</accession>
<proteinExistence type="predicted"/>
<sequence>MIEDFFSQCLHSNCGRDPNREMLEFFQKQFANVD</sequence>
<dbReference type="AlphaFoldDB" id="A0A518IBH5"/>
<organism evidence="1 2">
    <name type="scientific">Gimesia fumaroli</name>
    <dbReference type="NCBI Taxonomy" id="2527976"/>
    <lineage>
        <taxon>Bacteria</taxon>
        <taxon>Pseudomonadati</taxon>
        <taxon>Planctomycetota</taxon>
        <taxon>Planctomycetia</taxon>
        <taxon>Planctomycetales</taxon>
        <taxon>Planctomycetaceae</taxon>
        <taxon>Gimesia</taxon>
    </lineage>
</organism>